<feature type="domain" description="RING-CH-type" evidence="10">
    <location>
        <begin position="75"/>
        <end position="149"/>
    </location>
</feature>
<keyword evidence="7 9" id="KW-0472">Membrane</keyword>
<name>A0A6A6EID7_9PEZI</name>
<dbReference type="AlphaFoldDB" id="A0A6A6EID7"/>
<organism evidence="11 12">
    <name type="scientific">Zopfia rhizophila CBS 207.26</name>
    <dbReference type="NCBI Taxonomy" id="1314779"/>
    <lineage>
        <taxon>Eukaryota</taxon>
        <taxon>Fungi</taxon>
        <taxon>Dikarya</taxon>
        <taxon>Ascomycota</taxon>
        <taxon>Pezizomycotina</taxon>
        <taxon>Dothideomycetes</taxon>
        <taxon>Dothideomycetes incertae sedis</taxon>
        <taxon>Zopfiaceae</taxon>
        <taxon>Zopfia</taxon>
    </lineage>
</organism>
<dbReference type="SMART" id="SM00744">
    <property type="entry name" value="RINGv"/>
    <property type="match status" value="1"/>
</dbReference>
<feature type="compositionally biased region" description="Polar residues" evidence="8">
    <location>
        <begin position="29"/>
        <end position="75"/>
    </location>
</feature>
<feature type="compositionally biased region" description="Basic and acidic residues" evidence="8">
    <location>
        <begin position="14"/>
        <end position="28"/>
    </location>
</feature>
<reference evidence="11" key="1">
    <citation type="journal article" date="2020" name="Stud. Mycol.">
        <title>101 Dothideomycetes genomes: a test case for predicting lifestyles and emergence of pathogens.</title>
        <authorList>
            <person name="Haridas S."/>
            <person name="Albert R."/>
            <person name="Binder M."/>
            <person name="Bloem J."/>
            <person name="Labutti K."/>
            <person name="Salamov A."/>
            <person name="Andreopoulos B."/>
            <person name="Baker S."/>
            <person name="Barry K."/>
            <person name="Bills G."/>
            <person name="Bluhm B."/>
            <person name="Cannon C."/>
            <person name="Castanera R."/>
            <person name="Culley D."/>
            <person name="Daum C."/>
            <person name="Ezra D."/>
            <person name="Gonzalez J."/>
            <person name="Henrissat B."/>
            <person name="Kuo A."/>
            <person name="Liang C."/>
            <person name="Lipzen A."/>
            <person name="Lutzoni F."/>
            <person name="Magnuson J."/>
            <person name="Mondo S."/>
            <person name="Nolan M."/>
            <person name="Ohm R."/>
            <person name="Pangilinan J."/>
            <person name="Park H.-J."/>
            <person name="Ramirez L."/>
            <person name="Alfaro M."/>
            <person name="Sun H."/>
            <person name="Tritt A."/>
            <person name="Yoshinaga Y."/>
            <person name="Zwiers L.-H."/>
            <person name="Turgeon B."/>
            <person name="Goodwin S."/>
            <person name="Spatafora J."/>
            <person name="Crous P."/>
            <person name="Grigoriev I."/>
        </authorList>
    </citation>
    <scope>NUCLEOTIDE SEQUENCE</scope>
    <source>
        <strain evidence="11">CBS 207.26</strain>
    </source>
</reference>
<keyword evidence="12" id="KW-1185">Reference proteome</keyword>
<evidence type="ECO:0000313" key="11">
    <source>
        <dbReference type="EMBL" id="KAF2191454.1"/>
    </source>
</evidence>
<evidence type="ECO:0000256" key="9">
    <source>
        <dbReference type="SAM" id="Phobius"/>
    </source>
</evidence>
<keyword evidence="2 9" id="KW-0812">Transmembrane</keyword>
<evidence type="ECO:0000256" key="2">
    <source>
        <dbReference type="ARBA" id="ARBA00022692"/>
    </source>
</evidence>
<dbReference type="GO" id="GO:0008270">
    <property type="term" value="F:zinc ion binding"/>
    <property type="evidence" value="ECO:0007669"/>
    <property type="project" value="UniProtKB-KW"/>
</dbReference>
<dbReference type="Proteomes" id="UP000800200">
    <property type="component" value="Unassembled WGS sequence"/>
</dbReference>
<feature type="transmembrane region" description="Helical" evidence="9">
    <location>
        <begin position="423"/>
        <end position="447"/>
    </location>
</feature>
<feature type="compositionally biased region" description="Pro residues" evidence="8">
    <location>
        <begin position="381"/>
        <end position="397"/>
    </location>
</feature>
<keyword evidence="6 9" id="KW-1133">Transmembrane helix</keyword>
<gene>
    <name evidence="11" type="ORF">K469DRAFT_556815</name>
</gene>
<dbReference type="Gene3D" id="3.30.40.10">
    <property type="entry name" value="Zinc/RING finger domain, C3HC4 (zinc finger)"/>
    <property type="match status" value="1"/>
</dbReference>
<sequence>MASLPPRPASQRRSQRESDSAFHNEQSHIGRTNSEAFSATSDNSQTLLLNRRQSSHSIRATEQQRTNPTQPQATQLDAEPRKCWICFNDETEDDPMSSEWRSPCPCVLVAHEKCLLDWIADMEAPSSRRRAGGRAKILCPQCKSEIRLVRPRSVVVDLVRTIERLTGLMLVPGIFFVIGSATYCTASLLGTQAVYEIFGMDDGLQILRPLYEAPDASDRSIALRLVNHLRHHWRLDIGLPLIPTALVCSRTTLTDSFLPFLPLIFFASSGRHQDEMLQIQWPPSAAFTVAALPYLRGVYNAYYERVWLPREQQWLKEIQPRAGDNEGGNHAVEDNDGDNDHIHDPFEDDDGVVEALELEVDFDLLADWGNGGAADNNNAPENPPVPIARGPAPPLNAPPQDEQDPAPAPNVPQRRNRPIREHVALSSTSLADTILGALIFPSIAAVVGEALKFAVPKSWVTPPANGKPTGFLQARWGRSIIGGCLFVGIKDAVMLYVRWKMAQNHRKRRVLDYDKSKKKTARS</sequence>
<dbReference type="OrthoDB" id="5817083at2759"/>
<evidence type="ECO:0000256" key="6">
    <source>
        <dbReference type="ARBA" id="ARBA00022989"/>
    </source>
</evidence>
<keyword evidence="4" id="KW-0863">Zinc-finger</keyword>
<feature type="transmembrane region" description="Helical" evidence="9">
    <location>
        <begin position="480"/>
        <end position="499"/>
    </location>
</feature>
<dbReference type="GO" id="GO:0016020">
    <property type="term" value="C:membrane"/>
    <property type="evidence" value="ECO:0007669"/>
    <property type="project" value="UniProtKB-SubCell"/>
</dbReference>
<feature type="region of interest" description="Disordered" evidence="8">
    <location>
        <begin position="371"/>
        <end position="417"/>
    </location>
</feature>
<comment type="subcellular location">
    <subcellularLocation>
        <location evidence="1">Membrane</location>
        <topology evidence="1">Multi-pass membrane protein</topology>
    </subcellularLocation>
</comment>
<proteinExistence type="predicted"/>
<dbReference type="PANTHER" id="PTHR46283">
    <property type="entry name" value="E3 UBIQUITIN-PROTEIN LIGASE MARCH5"/>
    <property type="match status" value="1"/>
</dbReference>
<evidence type="ECO:0000256" key="4">
    <source>
        <dbReference type="ARBA" id="ARBA00022771"/>
    </source>
</evidence>
<evidence type="ECO:0000256" key="5">
    <source>
        <dbReference type="ARBA" id="ARBA00022833"/>
    </source>
</evidence>
<dbReference type="InterPro" id="IPR013083">
    <property type="entry name" value="Znf_RING/FYVE/PHD"/>
</dbReference>
<dbReference type="EMBL" id="ML994617">
    <property type="protein sequence ID" value="KAF2191454.1"/>
    <property type="molecule type" value="Genomic_DNA"/>
</dbReference>
<feature type="region of interest" description="Disordered" evidence="8">
    <location>
        <begin position="321"/>
        <end position="347"/>
    </location>
</feature>
<evidence type="ECO:0000256" key="3">
    <source>
        <dbReference type="ARBA" id="ARBA00022723"/>
    </source>
</evidence>
<dbReference type="Pfam" id="PF12906">
    <property type="entry name" value="RINGv"/>
    <property type="match status" value="1"/>
</dbReference>
<evidence type="ECO:0000313" key="12">
    <source>
        <dbReference type="Proteomes" id="UP000800200"/>
    </source>
</evidence>
<evidence type="ECO:0000256" key="7">
    <source>
        <dbReference type="ARBA" id="ARBA00023136"/>
    </source>
</evidence>
<evidence type="ECO:0000256" key="8">
    <source>
        <dbReference type="SAM" id="MobiDB-lite"/>
    </source>
</evidence>
<evidence type="ECO:0000256" key="1">
    <source>
        <dbReference type="ARBA" id="ARBA00004141"/>
    </source>
</evidence>
<protein>
    <recommendedName>
        <fullName evidence="10">RING-CH-type domain-containing protein</fullName>
    </recommendedName>
</protein>
<keyword evidence="5" id="KW-0862">Zinc</keyword>
<evidence type="ECO:0000259" key="10">
    <source>
        <dbReference type="PROSITE" id="PS51292"/>
    </source>
</evidence>
<feature type="region of interest" description="Disordered" evidence="8">
    <location>
        <begin position="1"/>
        <end position="76"/>
    </location>
</feature>
<accession>A0A6A6EID7</accession>
<keyword evidence="3" id="KW-0479">Metal-binding</keyword>
<dbReference type="SUPFAM" id="SSF57850">
    <property type="entry name" value="RING/U-box"/>
    <property type="match status" value="1"/>
</dbReference>
<dbReference type="PROSITE" id="PS51292">
    <property type="entry name" value="ZF_RING_CH"/>
    <property type="match status" value="1"/>
</dbReference>
<dbReference type="InterPro" id="IPR011016">
    <property type="entry name" value="Znf_RING-CH"/>
</dbReference>